<feature type="transmembrane region" description="Helical" evidence="1">
    <location>
        <begin position="103"/>
        <end position="122"/>
    </location>
</feature>
<dbReference type="SUPFAM" id="SSF103481">
    <property type="entry name" value="Multidrug resistance efflux transporter EmrE"/>
    <property type="match status" value="2"/>
</dbReference>
<feature type="transmembrane region" description="Helical" evidence="1">
    <location>
        <begin position="129"/>
        <end position="146"/>
    </location>
</feature>
<feature type="transmembrane region" description="Helical" evidence="1">
    <location>
        <begin position="152"/>
        <end position="173"/>
    </location>
</feature>
<feature type="domain" description="EamA" evidence="2">
    <location>
        <begin position="12"/>
        <end position="145"/>
    </location>
</feature>
<name>A0A4Z0BTK3_9BURK</name>
<feature type="transmembrane region" description="Helical" evidence="1">
    <location>
        <begin position="246"/>
        <end position="262"/>
    </location>
</feature>
<dbReference type="PANTHER" id="PTHR22911">
    <property type="entry name" value="ACYL-MALONYL CONDENSING ENZYME-RELATED"/>
    <property type="match status" value="1"/>
</dbReference>
<accession>A0A4Z0BTK3</accession>
<dbReference type="InterPro" id="IPR037185">
    <property type="entry name" value="EmrE-like"/>
</dbReference>
<proteinExistence type="predicted"/>
<feature type="transmembrane region" description="Helical" evidence="1">
    <location>
        <begin position="185"/>
        <end position="205"/>
    </location>
</feature>
<protein>
    <submittedName>
        <fullName evidence="3">DMT family transporter</fullName>
    </submittedName>
</protein>
<sequence>MSGAAASRGVLAGIGLLMLSCLFFATNDTGSKVAVLAGVPVMLGVWVRYVAQAVSASVAVLPRRGLAVFRTRSPGFQCLRGALLLAGSIFVFVSLRHIPVGEFTAIIMIAPLVVTLLGATVLGERVSPLRWLLVAGGFAGTLVIMRPGGAQFTWAMLLPLCQVACNVGFQLLTSRLARTEDPLTMHLYTSWIGALLATLALPFVWTSLASGWLWAMLVGMGVIASIGHFVLILAFQRAPASTLMPYVYVQIGFAMLAGWLVFGHMPDGWSVLGMALIAACGVAAAWLTVREHRARAVPPVRAER</sequence>
<dbReference type="PANTHER" id="PTHR22911:SF103">
    <property type="entry name" value="BLR2811 PROTEIN"/>
    <property type="match status" value="1"/>
</dbReference>
<dbReference type="GO" id="GO:0016020">
    <property type="term" value="C:membrane"/>
    <property type="evidence" value="ECO:0007669"/>
    <property type="project" value="InterPro"/>
</dbReference>
<dbReference type="InterPro" id="IPR000620">
    <property type="entry name" value="EamA_dom"/>
</dbReference>
<evidence type="ECO:0000313" key="4">
    <source>
        <dbReference type="Proteomes" id="UP000297564"/>
    </source>
</evidence>
<evidence type="ECO:0000313" key="3">
    <source>
        <dbReference type="EMBL" id="TFZ01345.1"/>
    </source>
</evidence>
<dbReference type="EMBL" id="SMLL01000003">
    <property type="protein sequence ID" value="TFZ01345.1"/>
    <property type="molecule type" value="Genomic_DNA"/>
</dbReference>
<feature type="transmembrane region" description="Helical" evidence="1">
    <location>
        <begin position="211"/>
        <end position="234"/>
    </location>
</feature>
<reference evidence="3 4" key="1">
    <citation type="submission" date="2019-03" db="EMBL/GenBank/DDBJ databases">
        <title>Ramlibacter rhizophilus CCTCC AB2015357, whole genome shotgun sequence.</title>
        <authorList>
            <person name="Zhang X."/>
            <person name="Feng G."/>
            <person name="Zhu H."/>
        </authorList>
    </citation>
    <scope>NUCLEOTIDE SEQUENCE [LARGE SCALE GENOMIC DNA]</scope>
    <source>
        <strain evidence="3 4">CCTCC AB2015357</strain>
    </source>
</reference>
<dbReference type="OrthoDB" id="8584557at2"/>
<feature type="transmembrane region" description="Helical" evidence="1">
    <location>
        <begin position="268"/>
        <end position="289"/>
    </location>
</feature>
<keyword evidence="4" id="KW-1185">Reference proteome</keyword>
<evidence type="ECO:0000256" key="1">
    <source>
        <dbReference type="SAM" id="Phobius"/>
    </source>
</evidence>
<dbReference type="Proteomes" id="UP000297564">
    <property type="component" value="Unassembled WGS sequence"/>
</dbReference>
<comment type="caution">
    <text evidence="3">The sequence shown here is derived from an EMBL/GenBank/DDBJ whole genome shotgun (WGS) entry which is preliminary data.</text>
</comment>
<feature type="transmembrane region" description="Helical" evidence="1">
    <location>
        <begin position="9"/>
        <end position="26"/>
    </location>
</feature>
<keyword evidence="1" id="KW-0812">Transmembrane</keyword>
<dbReference type="Pfam" id="PF00892">
    <property type="entry name" value="EamA"/>
    <property type="match status" value="1"/>
</dbReference>
<organism evidence="3 4">
    <name type="scientific">Ramlibacter rhizophilus</name>
    <dbReference type="NCBI Taxonomy" id="1781167"/>
    <lineage>
        <taxon>Bacteria</taxon>
        <taxon>Pseudomonadati</taxon>
        <taxon>Pseudomonadota</taxon>
        <taxon>Betaproteobacteria</taxon>
        <taxon>Burkholderiales</taxon>
        <taxon>Comamonadaceae</taxon>
        <taxon>Ramlibacter</taxon>
    </lineage>
</organism>
<dbReference type="Gene3D" id="1.10.3730.20">
    <property type="match status" value="1"/>
</dbReference>
<keyword evidence="1" id="KW-1133">Transmembrane helix</keyword>
<gene>
    <name evidence="3" type="ORF">EZ242_08160</name>
</gene>
<keyword evidence="1" id="KW-0472">Membrane</keyword>
<dbReference type="RefSeq" id="WP_135284643.1">
    <property type="nucleotide sequence ID" value="NZ_SMLL01000003.1"/>
</dbReference>
<evidence type="ECO:0000259" key="2">
    <source>
        <dbReference type="Pfam" id="PF00892"/>
    </source>
</evidence>
<dbReference type="AlphaFoldDB" id="A0A4Z0BTK3"/>